<accession>A0ABQ2TRB6</accession>
<protein>
    <submittedName>
        <fullName evidence="1">Uncharacterized protein</fullName>
    </submittedName>
</protein>
<proteinExistence type="predicted"/>
<evidence type="ECO:0000313" key="1">
    <source>
        <dbReference type="EMBL" id="GGS79863.1"/>
    </source>
</evidence>
<sequence>MKIIDRYDERTCPRDTQECVAESAGNSGVRLPAPRNRGPVAFIPGIRGNCTGVVGYVNGQRGIGEELVEYCGIDLLLVRCGRRTQRQSARTSGVVEKFALQRRLSAADSTTDENQAPGSCHAGFEALL</sequence>
<comment type="caution">
    <text evidence="1">The sequence shown here is derived from an EMBL/GenBank/DDBJ whole genome shotgun (WGS) entry which is preliminary data.</text>
</comment>
<name>A0ABQ2TRB6_STRBA</name>
<gene>
    <name evidence="1" type="ORF">GCM10010253_63260</name>
</gene>
<dbReference type="EMBL" id="BMSZ01000025">
    <property type="protein sequence ID" value="GGS79863.1"/>
    <property type="molecule type" value="Genomic_DNA"/>
</dbReference>
<organism evidence="1 2">
    <name type="scientific">Streptomyces badius</name>
    <dbReference type="NCBI Taxonomy" id="1941"/>
    <lineage>
        <taxon>Bacteria</taxon>
        <taxon>Bacillati</taxon>
        <taxon>Actinomycetota</taxon>
        <taxon>Actinomycetes</taxon>
        <taxon>Kitasatosporales</taxon>
        <taxon>Streptomycetaceae</taxon>
        <taxon>Streptomyces</taxon>
    </lineage>
</organism>
<keyword evidence="2" id="KW-1185">Reference proteome</keyword>
<evidence type="ECO:0000313" key="2">
    <source>
        <dbReference type="Proteomes" id="UP000659767"/>
    </source>
</evidence>
<dbReference type="Proteomes" id="UP000659767">
    <property type="component" value="Unassembled WGS sequence"/>
</dbReference>
<reference evidence="2" key="1">
    <citation type="journal article" date="2019" name="Int. J. Syst. Evol. Microbiol.">
        <title>The Global Catalogue of Microorganisms (GCM) 10K type strain sequencing project: providing services to taxonomists for standard genome sequencing and annotation.</title>
        <authorList>
            <consortium name="The Broad Institute Genomics Platform"/>
            <consortium name="The Broad Institute Genome Sequencing Center for Infectious Disease"/>
            <person name="Wu L."/>
            <person name="Ma J."/>
        </authorList>
    </citation>
    <scope>NUCLEOTIDE SEQUENCE [LARGE SCALE GENOMIC DNA]</scope>
    <source>
        <strain evidence="2">JCM 4350</strain>
    </source>
</reference>